<name>A0A7L4YRQ3_9ACTN</name>
<dbReference type="GO" id="GO:0043880">
    <property type="term" value="F:crotonyl-CoA reductase activity"/>
    <property type="evidence" value="ECO:0007669"/>
    <property type="project" value="InterPro"/>
</dbReference>
<evidence type="ECO:0000313" key="4">
    <source>
        <dbReference type="Proteomes" id="UP000463857"/>
    </source>
</evidence>
<keyword evidence="1" id="KW-0521">NADP</keyword>
<feature type="domain" description="Enoyl reductase (ER)" evidence="2">
    <location>
        <begin position="49"/>
        <end position="415"/>
    </location>
</feature>
<dbReference type="AlphaFoldDB" id="A0A7L4YRQ3"/>
<dbReference type="RefSeq" id="WP_159546863.1">
    <property type="nucleotide sequence ID" value="NZ_CP047156.1"/>
</dbReference>
<organism evidence="3 4">
    <name type="scientific">Epidermidibacterium keratini</name>
    <dbReference type="NCBI Taxonomy" id="1891644"/>
    <lineage>
        <taxon>Bacteria</taxon>
        <taxon>Bacillati</taxon>
        <taxon>Actinomycetota</taxon>
        <taxon>Actinomycetes</taxon>
        <taxon>Sporichthyales</taxon>
        <taxon>Sporichthyaceae</taxon>
        <taxon>Epidermidibacterium</taxon>
    </lineage>
</organism>
<dbReference type="EC" id="1.3.1.85" evidence="3"/>
<dbReference type="InterPro" id="IPR051603">
    <property type="entry name" value="Zinc-ADH_QOR/CCCR"/>
</dbReference>
<evidence type="ECO:0000256" key="1">
    <source>
        <dbReference type="ARBA" id="ARBA00022857"/>
    </source>
</evidence>
<dbReference type="SUPFAM" id="SSF50129">
    <property type="entry name" value="GroES-like"/>
    <property type="match status" value="1"/>
</dbReference>
<gene>
    <name evidence="3" type="primary">ccrA</name>
    <name evidence="3" type="ORF">EK0264_16515</name>
</gene>
<dbReference type="Gene3D" id="3.90.180.10">
    <property type="entry name" value="Medium-chain alcohol dehydrogenases, catalytic domain"/>
    <property type="match status" value="2"/>
</dbReference>
<keyword evidence="4" id="KW-1185">Reference proteome</keyword>
<dbReference type="InParanoid" id="A0A7L4YRQ3"/>
<reference evidence="3 4" key="1">
    <citation type="journal article" date="2018" name="Int. J. Syst. Evol. Microbiol.">
        <title>Epidermidibacterium keratini gen. nov., sp. nov., a member of the family Sporichthyaceae, isolated from keratin epidermis.</title>
        <authorList>
            <person name="Lee D.G."/>
            <person name="Trujillo M.E."/>
            <person name="Kang S."/>
            <person name="Nam J.J."/>
            <person name="Kim Y.J."/>
        </authorList>
    </citation>
    <scope>NUCLEOTIDE SEQUENCE [LARGE SCALE GENOMIC DNA]</scope>
    <source>
        <strain evidence="3 4">EPI-7</strain>
    </source>
</reference>
<dbReference type="PANTHER" id="PTHR44154">
    <property type="entry name" value="QUINONE OXIDOREDUCTASE"/>
    <property type="match status" value="1"/>
</dbReference>
<dbReference type="Pfam" id="PF00107">
    <property type="entry name" value="ADH_zinc_N"/>
    <property type="match status" value="1"/>
</dbReference>
<dbReference type="SUPFAM" id="SSF51735">
    <property type="entry name" value="NAD(P)-binding Rossmann-fold domains"/>
    <property type="match status" value="1"/>
</dbReference>
<dbReference type="Pfam" id="PF08240">
    <property type="entry name" value="ADH_N"/>
    <property type="match status" value="1"/>
</dbReference>
<dbReference type="InterPro" id="IPR013154">
    <property type="entry name" value="ADH-like_N"/>
</dbReference>
<dbReference type="NCBIfam" id="TIGR01751">
    <property type="entry name" value="crot-CoA-red"/>
    <property type="match status" value="1"/>
</dbReference>
<dbReference type="SMART" id="SM00829">
    <property type="entry name" value="PKS_ER"/>
    <property type="match status" value="1"/>
</dbReference>
<protein>
    <submittedName>
        <fullName evidence="3">Crotonyl-CoA carboxylase/reductase</fullName>
        <ecNumber evidence="3">1.3.1.85</ecNumber>
    </submittedName>
</protein>
<dbReference type="InterPro" id="IPR020843">
    <property type="entry name" value="ER"/>
</dbReference>
<dbReference type="OrthoDB" id="9790818at2"/>
<sequence>MSTDQILDAIMSGKSEDVAKIDVPESYRAIVVREEDQDMFAGLASRDKDPRKSLHLQEVPTPELGPGEAQIAVMASSVNYNTVWTSIFEPISTFGFLKRYGKTSELAKRHDLPYHIVGSDLAGVVLRVGPGVSKWKPGDEVVAHCLSVELEDPQGHSDTMLDPQQRIWGFETNFGGLADMATVKSNQLMPKPAHLSWEEAACPGLVNSTAYRQLVSKNGAAMKQGDVVVIWGASGGLGSYATQMALNGGAIPVCVVSSPEKAEICRSMGAELVIDRNAEGYKFWKDDSTQDVGEWKRFGSKIRELTGGDDPDIVFEHPGRETFGASVYVTKRGGTIVTCASTSGYMHEYDNRYLWMNLKRIVGSHFANYREAWEANRLIARGLIQPTLSKTFSLEQTGDAALEVHRNLHQGKVGVLCLAPEEDLGVRDQDTRDALGEKIHRFRNK</sequence>
<dbReference type="Proteomes" id="UP000463857">
    <property type="component" value="Chromosome"/>
</dbReference>
<dbReference type="InterPro" id="IPR036291">
    <property type="entry name" value="NAD(P)-bd_dom_sf"/>
</dbReference>
<dbReference type="InterPro" id="IPR011032">
    <property type="entry name" value="GroES-like_sf"/>
</dbReference>
<accession>A0A7L4YRQ3</accession>
<dbReference type="EMBL" id="CP047156">
    <property type="protein sequence ID" value="QHC01728.1"/>
    <property type="molecule type" value="Genomic_DNA"/>
</dbReference>
<evidence type="ECO:0000259" key="2">
    <source>
        <dbReference type="SMART" id="SM00829"/>
    </source>
</evidence>
<keyword evidence="3" id="KW-0560">Oxidoreductase</keyword>
<evidence type="ECO:0000313" key="3">
    <source>
        <dbReference type="EMBL" id="QHC01728.1"/>
    </source>
</evidence>
<dbReference type="InterPro" id="IPR010085">
    <property type="entry name" value="Crot_CoA_red"/>
</dbReference>
<dbReference type="InterPro" id="IPR013149">
    <property type="entry name" value="ADH-like_C"/>
</dbReference>
<dbReference type="PANTHER" id="PTHR44154:SF1">
    <property type="entry name" value="QUINONE OXIDOREDUCTASE"/>
    <property type="match status" value="1"/>
</dbReference>
<dbReference type="KEGG" id="eke:EK0264_16515"/>
<proteinExistence type="predicted"/>